<evidence type="ECO:0000259" key="2">
    <source>
        <dbReference type="Pfam" id="PF00582"/>
    </source>
</evidence>
<feature type="domain" description="UspA" evidence="2">
    <location>
        <begin position="163"/>
        <end position="287"/>
    </location>
</feature>
<dbReference type="Gene3D" id="3.40.50.620">
    <property type="entry name" value="HUPs"/>
    <property type="match status" value="2"/>
</dbReference>
<comment type="similarity">
    <text evidence="1">Belongs to the universal stress protein A family.</text>
</comment>
<dbReference type="PRINTS" id="PR01438">
    <property type="entry name" value="UNVRSLSTRESS"/>
</dbReference>
<protein>
    <submittedName>
        <fullName evidence="3">ATP-dependent universal stress protein</fullName>
    </submittedName>
</protein>
<name>U3T7T0_9CREN</name>
<dbReference type="RefSeq" id="WP_022540857.1">
    <property type="nucleotide sequence ID" value="NC_022521.1"/>
</dbReference>
<dbReference type="Proteomes" id="UP000016887">
    <property type="component" value="Chromosome"/>
</dbReference>
<dbReference type="CDD" id="cd00293">
    <property type="entry name" value="USP-like"/>
    <property type="match status" value="2"/>
</dbReference>
<dbReference type="KEGG" id="acj:ACAM_0108"/>
<organism evidence="3 4">
    <name type="scientific">Aeropyrum camini SY1 = JCM 12091</name>
    <dbReference type="NCBI Taxonomy" id="1198449"/>
    <lineage>
        <taxon>Archaea</taxon>
        <taxon>Thermoproteota</taxon>
        <taxon>Thermoprotei</taxon>
        <taxon>Desulfurococcales</taxon>
        <taxon>Desulfurococcaceae</taxon>
        <taxon>Aeropyrum</taxon>
    </lineage>
</organism>
<dbReference type="PANTHER" id="PTHR46268">
    <property type="entry name" value="STRESS RESPONSE PROTEIN NHAX"/>
    <property type="match status" value="1"/>
</dbReference>
<accession>U3T7T0</accession>
<dbReference type="GeneID" id="17110980"/>
<evidence type="ECO:0000256" key="1">
    <source>
        <dbReference type="ARBA" id="ARBA00008791"/>
    </source>
</evidence>
<keyword evidence="4" id="KW-1185">Reference proteome</keyword>
<dbReference type="SUPFAM" id="SSF52402">
    <property type="entry name" value="Adenine nucleotide alpha hydrolases-like"/>
    <property type="match status" value="2"/>
</dbReference>
<dbReference type="Pfam" id="PF00582">
    <property type="entry name" value="Usp"/>
    <property type="match status" value="2"/>
</dbReference>
<gene>
    <name evidence="3" type="ORF">ACAM_0108</name>
</gene>
<dbReference type="PANTHER" id="PTHR46268:SF6">
    <property type="entry name" value="UNIVERSAL STRESS PROTEIN UP12"/>
    <property type="match status" value="1"/>
</dbReference>
<evidence type="ECO:0000313" key="3">
    <source>
        <dbReference type="EMBL" id="BAN89577.1"/>
    </source>
</evidence>
<reference evidence="3 4" key="1">
    <citation type="journal article" date="2013" name="Appl. Environ. Microbiol.">
        <title>Variation of the Virus-Related Elements within Syntenic Genomes of the Hyperthermophilic Archaeon Aeropyrum.</title>
        <authorList>
            <person name="Daifuku T."/>
            <person name="Yoshida T."/>
            <person name="Kitamura T."/>
            <person name="Kawaichi S."/>
            <person name="Inoue T."/>
            <person name="Nomura K."/>
            <person name="Yoshida Y."/>
            <person name="Kuno S."/>
            <person name="Sako Y."/>
        </authorList>
    </citation>
    <scope>NUCLEOTIDE SEQUENCE [LARGE SCALE GENOMIC DNA]</scope>
    <source>
        <strain evidence="3 4">SY1</strain>
    </source>
</reference>
<dbReference type="InterPro" id="IPR006015">
    <property type="entry name" value="Universal_stress_UspA"/>
</dbReference>
<dbReference type="InterPro" id="IPR006016">
    <property type="entry name" value="UspA"/>
</dbReference>
<dbReference type="STRING" id="1198449.ACAM_0108"/>
<feature type="domain" description="UspA" evidence="2">
    <location>
        <begin position="6"/>
        <end position="143"/>
    </location>
</feature>
<dbReference type="eggNOG" id="arCOG00449">
    <property type="taxonomic scope" value="Archaea"/>
</dbReference>
<proteinExistence type="inferred from homology"/>
<dbReference type="AlphaFoldDB" id="U3T7T0"/>
<sequence length="288" mass="31707">MARVLEHILLPLDLSEVSKPLALSVAELASRYKSRVTLLHVIEEAMVIHVAGGYDVASLIRSIENNARKRMEEIRKLMEEKGVSVVVHEDVPMGNPGAIISEVAEEVGATEIVMGSKGLGIFRILPLGSTVRETIKISRKPVLRLKTYKEDGQVKVAYNTRLFRKILLGVDRNTSKSMIDYAVNAASIDDGKVVLAHVIEPPLEEPAYEVKNVFKYGEKAGEENGVEVEIVVARGRPDKMLTAIATQMEASSILVGRTVEKRLSELILGSTLDRLLAICELPLMVYPL</sequence>
<evidence type="ECO:0000313" key="4">
    <source>
        <dbReference type="Proteomes" id="UP000016887"/>
    </source>
</evidence>
<dbReference type="InterPro" id="IPR014729">
    <property type="entry name" value="Rossmann-like_a/b/a_fold"/>
</dbReference>
<dbReference type="EMBL" id="AP012489">
    <property type="protein sequence ID" value="BAN89577.1"/>
    <property type="molecule type" value="Genomic_DNA"/>
</dbReference>